<dbReference type="PANTHER" id="PTHR31642">
    <property type="entry name" value="TRICHOTHECENE 3-O-ACETYLTRANSFERASE"/>
    <property type="match status" value="1"/>
</dbReference>
<keyword evidence="2" id="KW-1185">Reference proteome</keyword>
<protein>
    <submittedName>
        <fullName evidence="3">Uncharacterized protein</fullName>
    </submittedName>
</protein>
<dbReference type="Gene3D" id="3.30.559.10">
    <property type="entry name" value="Chloramphenicol acetyltransferase-like domain"/>
    <property type="match status" value="2"/>
</dbReference>
<reference evidence="3" key="1">
    <citation type="submission" date="2022-11" db="UniProtKB">
        <authorList>
            <consortium name="WormBaseParasite"/>
        </authorList>
    </citation>
    <scope>IDENTIFICATION</scope>
</reference>
<sequence>MIITVAKDETVMAAETVPSYEFPLSDNDNVMPRIYTVVWFVFENTDATDEKNFMCVDRLKSAMASTLVNYYELAGRLKTLENGGVAVTCDNSGILWQTATSDFSVKDLREINFEQSQLPDGLVNGAPANGELLTVRVTTLTDQSVILGVGMHHSLADATGTFNFIRSWADAARGLEIAKPNRDRNRLLGVSTSSPLSAHPEYALMPENPAPFPTLPPLTAATFLFNRDALDSLKAEALKEVAHLTNQPRLLSTNDALCGLILRCVYRADSVAAQDIKFGMAVNGRSRLNPPLPDNYFGNVNFFAFASISKQKLLASDGLGYAATAVRNSVDHMTNEYMVDALNWIASQENKAKIIPGFSSFFGDDFAATSWVTSPAYETDFGWGTLDVLVPRHKIPRHFIPSTFCPSTFWSRHFGRKPFL</sequence>
<evidence type="ECO:0000256" key="1">
    <source>
        <dbReference type="ARBA" id="ARBA00022679"/>
    </source>
</evidence>
<dbReference type="PANTHER" id="PTHR31642:SF310">
    <property type="entry name" value="FATTY ALCOHOL:CAFFEOYL-COA ACYLTRANSFERASE"/>
    <property type="match status" value="1"/>
</dbReference>
<name>A0A914W7R7_9BILA</name>
<dbReference type="AlphaFoldDB" id="A0A914W7R7"/>
<keyword evidence="1" id="KW-0808">Transferase</keyword>
<accession>A0A914W7R7</accession>
<dbReference type="Proteomes" id="UP000887566">
    <property type="component" value="Unplaced"/>
</dbReference>
<dbReference type="Pfam" id="PF02458">
    <property type="entry name" value="Transferase"/>
    <property type="match status" value="1"/>
</dbReference>
<evidence type="ECO:0000313" key="2">
    <source>
        <dbReference type="Proteomes" id="UP000887566"/>
    </source>
</evidence>
<dbReference type="InterPro" id="IPR050317">
    <property type="entry name" value="Plant_Fungal_Acyltransferase"/>
</dbReference>
<organism evidence="2 3">
    <name type="scientific">Plectus sambesii</name>
    <dbReference type="NCBI Taxonomy" id="2011161"/>
    <lineage>
        <taxon>Eukaryota</taxon>
        <taxon>Metazoa</taxon>
        <taxon>Ecdysozoa</taxon>
        <taxon>Nematoda</taxon>
        <taxon>Chromadorea</taxon>
        <taxon>Plectida</taxon>
        <taxon>Plectina</taxon>
        <taxon>Plectoidea</taxon>
        <taxon>Plectidae</taxon>
        <taxon>Plectus</taxon>
    </lineage>
</organism>
<dbReference type="InterPro" id="IPR023213">
    <property type="entry name" value="CAT-like_dom_sf"/>
</dbReference>
<proteinExistence type="predicted"/>
<dbReference type="SUPFAM" id="SSF52777">
    <property type="entry name" value="CoA-dependent acyltransferases"/>
    <property type="match status" value="2"/>
</dbReference>
<dbReference type="GO" id="GO:0016747">
    <property type="term" value="F:acyltransferase activity, transferring groups other than amino-acyl groups"/>
    <property type="evidence" value="ECO:0007669"/>
    <property type="project" value="TreeGrafter"/>
</dbReference>
<evidence type="ECO:0000313" key="3">
    <source>
        <dbReference type="WBParaSite" id="PSAMB.scaffold3357size18603.g21280.t1"/>
    </source>
</evidence>
<dbReference type="WBParaSite" id="PSAMB.scaffold3357size18603.g21280.t1">
    <property type="protein sequence ID" value="PSAMB.scaffold3357size18603.g21280.t1"/>
    <property type="gene ID" value="PSAMB.scaffold3357size18603.g21280"/>
</dbReference>